<comment type="function">
    <text evidence="1">Subunit of the oligosaccharyl transferase (OST) complex that catalyzes the initial transfer of a defined glycan (Glc(3)Man(9)GlcNAc(2) in eukaryotes) from the lipid carrier dolichol-pyrophosphate to an asparagine residue within an Asn-X-Ser/Thr consensus motif in nascent polypeptide chains, the first step in protein N-glycosylation. N-glycosylation occurs cotranslationally and the complex associates with the Sec61 complex at the channel-forming translocon complex that mediates protein translocation across the endoplasmic reticulum (ER). All subunits are required for a maximal enzyme activity.</text>
</comment>
<keyword evidence="5" id="KW-0732">Signal</keyword>
<feature type="transmembrane region" description="Helical" evidence="9">
    <location>
        <begin position="162"/>
        <end position="182"/>
    </location>
</feature>
<accession>A0A4Q0A2H9</accession>
<keyword evidence="6" id="KW-0256">Endoplasmic reticulum</keyword>
<evidence type="ECO:0000256" key="6">
    <source>
        <dbReference type="ARBA" id="ARBA00022824"/>
    </source>
</evidence>
<name>A0A4Q0A2H9_9FUNG</name>
<dbReference type="SUPFAM" id="SSF52833">
    <property type="entry name" value="Thioredoxin-like"/>
    <property type="match status" value="1"/>
</dbReference>
<sequence>MSKDRTFPVMVLFTAYGGSFPCNPCEAFAPEYQVVADSWRRLAPAAEKDRLFFMVATVENTRSAFERLGVQSVPVPYHFPPNSGSQAKGNANKPQSVDLNKVGLQAESLVKFMNQKLGYTFKTYRPINWRRLSIIGLVVSFVITVAVILLPRLSWRSFSFKGLGSSVVIVVTLMMCSGFMFVRIKGIPYMIAGRSGQPEFIAGQFQHQWGIETQIVASVYALCGACIVALVHRIPKIDNQIRQSVTAVVVMALFMAAYSAMMAFLRIKNPAYPYRLLF</sequence>
<dbReference type="STRING" id="215637.A0A4Q0A2H9"/>
<dbReference type="InterPro" id="IPR036249">
    <property type="entry name" value="Thioredoxin-like_sf"/>
</dbReference>
<reference evidence="11" key="1">
    <citation type="journal article" date="2018" name="Nat. Microbiol.">
        <title>Leveraging single-cell genomics to expand the fungal tree of life.</title>
        <authorList>
            <person name="Ahrendt S.R."/>
            <person name="Quandt C.A."/>
            <person name="Ciobanu D."/>
            <person name="Clum A."/>
            <person name="Salamov A."/>
            <person name="Andreopoulos B."/>
            <person name="Cheng J.F."/>
            <person name="Woyke T."/>
            <person name="Pelin A."/>
            <person name="Henrissat B."/>
            <person name="Reynolds N.K."/>
            <person name="Benny G.L."/>
            <person name="Smith M.E."/>
            <person name="James T.Y."/>
            <person name="Grigoriev I.V."/>
        </authorList>
    </citation>
    <scope>NUCLEOTIDE SEQUENCE [LARGE SCALE GENOMIC DNA]</scope>
    <source>
        <strain evidence="11">RSA 468</strain>
    </source>
</reference>
<feature type="transmembrane region" description="Helical" evidence="9">
    <location>
        <begin position="246"/>
        <end position="265"/>
    </location>
</feature>
<keyword evidence="11" id="KW-1185">Reference proteome</keyword>
<protein>
    <submittedName>
        <fullName evidence="10">Uncharacterized protein</fullName>
    </submittedName>
</protein>
<evidence type="ECO:0000256" key="4">
    <source>
        <dbReference type="ARBA" id="ARBA00022692"/>
    </source>
</evidence>
<comment type="similarity">
    <text evidence="3">Belongs to the OST3/OST6 family.</text>
</comment>
<dbReference type="Gene3D" id="3.40.30.10">
    <property type="entry name" value="Glutaredoxin"/>
    <property type="match status" value="1"/>
</dbReference>
<dbReference type="Proteomes" id="UP000268162">
    <property type="component" value="Unassembled WGS sequence"/>
</dbReference>
<feature type="transmembrane region" description="Helical" evidence="9">
    <location>
        <begin position="215"/>
        <end position="234"/>
    </location>
</feature>
<proteinExistence type="inferred from homology"/>
<evidence type="ECO:0000256" key="9">
    <source>
        <dbReference type="SAM" id="Phobius"/>
    </source>
</evidence>
<keyword evidence="8 9" id="KW-0472">Membrane</keyword>
<evidence type="ECO:0000313" key="11">
    <source>
        <dbReference type="Proteomes" id="UP000268162"/>
    </source>
</evidence>
<keyword evidence="4 9" id="KW-0812">Transmembrane</keyword>
<evidence type="ECO:0000256" key="2">
    <source>
        <dbReference type="ARBA" id="ARBA00004477"/>
    </source>
</evidence>
<keyword evidence="7 9" id="KW-1133">Transmembrane helix</keyword>
<evidence type="ECO:0000256" key="5">
    <source>
        <dbReference type="ARBA" id="ARBA00022729"/>
    </source>
</evidence>
<feature type="transmembrane region" description="Helical" evidence="9">
    <location>
        <begin position="132"/>
        <end position="150"/>
    </location>
</feature>
<dbReference type="GO" id="GO:0008250">
    <property type="term" value="C:oligosaccharyltransferase complex"/>
    <property type="evidence" value="ECO:0007669"/>
    <property type="project" value="TreeGrafter"/>
</dbReference>
<evidence type="ECO:0000256" key="1">
    <source>
        <dbReference type="ARBA" id="ARBA00002791"/>
    </source>
</evidence>
<dbReference type="PANTHER" id="PTHR12692:SF0">
    <property type="entry name" value="GH11935P"/>
    <property type="match status" value="1"/>
</dbReference>
<comment type="subcellular location">
    <subcellularLocation>
        <location evidence="2">Endoplasmic reticulum membrane</location>
        <topology evidence="2">Multi-pass membrane protein</topology>
    </subcellularLocation>
</comment>
<dbReference type="EMBL" id="ML002249">
    <property type="protein sequence ID" value="RKP39721.1"/>
    <property type="molecule type" value="Genomic_DNA"/>
</dbReference>
<evidence type="ECO:0000313" key="10">
    <source>
        <dbReference type="EMBL" id="RKP39721.1"/>
    </source>
</evidence>
<organism evidence="10 11">
    <name type="scientific">Dimargaris cristalligena</name>
    <dbReference type="NCBI Taxonomy" id="215637"/>
    <lineage>
        <taxon>Eukaryota</taxon>
        <taxon>Fungi</taxon>
        <taxon>Fungi incertae sedis</taxon>
        <taxon>Zoopagomycota</taxon>
        <taxon>Kickxellomycotina</taxon>
        <taxon>Dimargaritomycetes</taxon>
        <taxon>Dimargaritales</taxon>
        <taxon>Dimargaritaceae</taxon>
        <taxon>Dimargaris</taxon>
    </lineage>
</organism>
<evidence type="ECO:0000256" key="8">
    <source>
        <dbReference type="ARBA" id="ARBA00023136"/>
    </source>
</evidence>
<dbReference type="GO" id="GO:0018279">
    <property type="term" value="P:protein N-linked glycosylation via asparagine"/>
    <property type="evidence" value="ECO:0007669"/>
    <property type="project" value="TreeGrafter"/>
</dbReference>
<dbReference type="PANTHER" id="PTHR12692">
    <property type="entry name" value="DOLICHYL-DIPHOSPHOOLIGOSACCHARIDE--PROTEIN GLYCOSYLTRANSFERASE-RELATED"/>
    <property type="match status" value="1"/>
</dbReference>
<gene>
    <name evidence="10" type="ORF">BJ085DRAFT_13627</name>
</gene>
<evidence type="ECO:0000256" key="7">
    <source>
        <dbReference type="ARBA" id="ARBA00022989"/>
    </source>
</evidence>
<dbReference type="Pfam" id="PF04756">
    <property type="entry name" value="OST3_OST6"/>
    <property type="match status" value="1"/>
</dbReference>
<dbReference type="InterPro" id="IPR021149">
    <property type="entry name" value="OligosaccharylTrfase_OST3/OST6"/>
</dbReference>
<dbReference type="AlphaFoldDB" id="A0A4Q0A2H9"/>
<evidence type="ECO:0000256" key="3">
    <source>
        <dbReference type="ARBA" id="ARBA00009561"/>
    </source>
</evidence>